<evidence type="ECO:0000313" key="15">
    <source>
        <dbReference type="Proteomes" id="UP000219564"/>
    </source>
</evidence>
<dbReference type="InterPro" id="IPR040627">
    <property type="entry name" value="T3SS_ATPase_C"/>
</dbReference>
<evidence type="ECO:0000256" key="7">
    <source>
        <dbReference type="ARBA" id="ARBA00022967"/>
    </source>
</evidence>
<dbReference type="InterPro" id="IPR020003">
    <property type="entry name" value="ATPase_a/bsu_AS"/>
</dbReference>
<dbReference type="EMBL" id="OBKZ01000045">
    <property type="protein sequence ID" value="SOB54275.1"/>
    <property type="molecule type" value="Genomic_DNA"/>
</dbReference>
<dbReference type="GO" id="GO:0030254">
    <property type="term" value="P:protein secretion by the type III secretion system"/>
    <property type="evidence" value="ECO:0007669"/>
    <property type="project" value="InterPro"/>
</dbReference>
<evidence type="ECO:0000256" key="12">
    <source>
        <dbReference type="ARBA" id="ARBA00034006"/>
    </source>
</evidence>
<dbReference type="GO" id="GO:0046961">
    <property type="term" value="F:proton-transporting ATPase activity, rotational mechanism"/>
    <property type="evidence" value="ECO:0007669"/>
    <property type="project" value="InterPro"/>
</dbReference>
<name>A0AAX2HD68_9PSED</name>
<dbReference type="NCBIfam" id="TIGR01026">
    <property type="entry name" value="fliI_yscN"/>
    <property type="match status" value="1"/>
</dbReference>
<gene>
    <name evidence="14" type="primary">yscN</name>
    <name evidence="14" type="ORF">PLUA15_50148</name>
</gene>
<accession>A0AAX2HD68</accession>
<dbReference type="EC" id="7.4.2.8" evidence="10"/>
<dbReference type="Pfam" id="PF02874">
    <property type="entry name" value="ATP-synt_ab_N"/>
    <property type="match status" value="1"/>
</dbReference>
<dbReference type="Pfam" id="PF18269">
    <property type="entry name" value="T3SS_ATPase_C"/>
    <property type="match status" value="1"/>
</dbReference>
<keyword evidence="3" id="KW-0963">Cytoplasm</keyword>
<keyword evidence="2" id="KW-0813">Transport</keyword>
<keyword evidence="5" id="KW-0067">ATP-binding</keyword>
<dbReference type="Proteomes" id="UP000219564">
    <property type="component" value="Unassembled WGS sequence"/>
</dbReference>
<dbReference type="InterPro" id="IPR013380">
    <property type="entry name" value="ATPase_T3SS_SctN"/>
</dbReference>
<evidence type="ECO:0000256" key="11">
    <source>
        <dbReference type="ARBA" id="ARBA00024442"/>
    </source>
</evidence>
<dbReference type="NCBIfam" id="TIGR02546">
    <property type="entry name" value="III_secr_ATP"/>
    <property type="match status" value="1"/>
</dbReference>
<dbReference type="GO" id="GO:0016887">
    <property type="term" value="F:ATP hydrolysis activity"/>
    <property type="evidence" value="ECO:0007669"/>
    <property type="project" value="InterPro"/>
</dbReference>
<comment type="similarity">
    <text evidence="9">Belongs to the ATPase alpha/beta chains family. T3SS ATPase subfamily.</text>
</comment>
<evidence type="ECO:0000256" key="6">
    <source>
        <dbReference type="ARBA" id="ARBA00022927"/>
    </source>
</evidence>
<dbReference type="PANTHER" id="PTHR15184">
    <property type="entry name" value="ATP SYNTHASE"/>
    <property type="match status" value="1"/>
</dbReference>
<dbReference type="PROSITE" id="PS00152">
    <property type="entry name" value="ATPASE_ALPHA_BETA"/>
    <property type="match status" value="1"/>
</dbReference>
<dbReference type="InterPro" id="IPR005714">
    <property type="entry name" value="ATPase_T3SS_FliI/YscN"/>
</dbReference>
<dbReference type="FunFam" id="3.40.50.12240:FF:000002">
    <property type="entry name" value="Flagellum-specific ATP synthase FliI"/>
    <property type="match status" value="1"/>
</dbReference>
<keyword evidence="4" id="KW-0547">Nucleotide-binding</keyword>
<comment type="subcellular location">
    <subcellularLocation>
        <location evidence="1">Cytoplasm</location>
    </subcellularLocation>
</comment>
<dbReference type="InterPro" id="IPR027417">
    <property type="entry name" value="P-loop_NTPase"/>
</dbReference>
<evidence type="ECO:0000259" key="13">
    <source>
        <dbReference type="SMART" id="SM00382"/>
    </source>
</evidence>
<dbReference type="SMART" id="SM00382">
    <property type="entry name" value="AAA"/>
    <property type="match status" value="1"/>
</dbReference>
<evidence type="ECO:0000256" key="4">
    <source>
        <dbReference type="ARBA" id="ARBA00022741"/>
    </source>
</evidence>
<dbReference type="Gene3D" id="3.40.50.12240">
    <property type="match status" value="1"/>
</dbReference>
<evidence type="ECO:0000256" key="3">
    <source>
        <dbReference type="ARBA" id="ARBA00022490"/>
    </source>
</evidence>
<proteinExistence type="inferred from homology"/>
<dbReference type="InterPro" id="IPR003593">
    <property type="entry name" value="AAA+_ATPase"/>
</dbReference>
<dbReference type="GO" id="GO:0005524">
    <property type="term" value="F:ATP binding"/>
    <property type="evidence" value="ECO:0007669"/>
    <property type="project" value="UniProtKB-KW"/>
</dbReference>
<keyword evidence="7" id="KW-1278">Translocase</keyword>
<dbReference type="GO" id="GO:0046933">
    <property type="term" value="F:proton-transporting ATP synthase activity, rotational mechanism"/>
    <property type="evidence" value="ECO:0007669"/>
    <property type="project" value="TreeGrafter"/>
</dbReference>
<feature type="domain" description="AAA+ ATPase" evidence="13">
    <location>
        <begin position="172"/>
        <end position="353"/>
    </location>
</feature>
<keyword evidence="14" id="KW-0378">Hydrolase</keyword>
<dbReference type="PANTHER" id="PTHR15184:SF9">
    <property type="entry name" value="SPI-1 TYPE 3 SECRETION SYSTEM ATPASE"/>
    <property type="match status" value="1"/>
</dbReference>
<dbReference type="InterPro" id="IPR000194">
    <property type="entry name" value="ATPase_F1/V1/A1_a/bsu_nucl-bd"/>
</dbReference>
<protein>
    <recommendedName>
        <fullName evidence="11">Type 3 secretion system ATPase</fullName>
        <ecNumber evidence="10">7.4.2.8</ecNumber>
    </recommendedName>
</protein>
<dbReference type="SUPFAM" id="SSF52540">
    <property type="entry name" value="P-loop containing nucleoside triphosphate hydrolases"/>
    <property type="match status" value="1"/>
</dbReference>
<evidence type="ECO:0000256" key="10">
    <source>
        <dbReference type="ARBA" id="ARBA00024382"/>
    </source>
</evidence>
<dbReference type="GO" id="GO:0005737">
    <property type="term" value="C:cytoplasm"/>
    <property type="evidence" value="ECO:0007669"/>
    <property type="project" value="UniProtKB-SubCell"/>
</dbReference>
<dbReference type="NCBIfam" id="NF005391">
    <property type="entry name" value="PRK06936.1"/>
    <property type="match status" value="1"/>
</dbReference>
<dbReference type="CDD" id="cd01136">
    <property type="entry name" value="ATPase_flagellum-secretory_path_III"/>
    <property type="match status" value="1"/>
</dbReference>
<evidence type="ECO:0000256" key="2">
    <source>
        <dbReference type="ARBA" id="ARBA00022448"/>
    </source>
</evidence>
<evidence type="ECO:0000256" key="9">
    <source>
        <dbReference type="ARBA" id="ARBA00024342"/>
    </source>
</evidence>
<dbReference type="GO" id="GO:0030257">
    <property type="term" value="C:type III protein secretion system complex"/>
    <property type="evidence" value="ECO:0007669"/>
    <property type="project" value="InterPro"/>
</dbReference>
<evidence type="ECO:0000256" key="8">
    <source>
        <dbReference type="ARBA" id="ARBA00023026"/>
    </source>
</evidence>
<keyword evidence="6" id="KW-0653">Protein transport</keyword>
<reference evidence="14 15" key="1">
    <citation type="submission" date="2017-08" db="EMBL/GenBank/DDBJ databases">
        <authorList>
            <person name="Chaillou S."/>
        </authorList>
    </citation>
    <scope>NUCLEOTIDE SEQUENCE [LARGE SCALE GENOMIC DNA]</scope>
    <source>
        <strain evidence="14 15">MFPA15A1205</strain>
    </source>
</reference>
<dbReference type="GO" id="GO:0008564">
    <property type="term" value="F:protein-exporting ATPase activity"/>
    <property type="evidence" value="ECO:0007669"/>
    <property type="project" value="UniProtKB-EC"/>
</dbReference>
<dbReference type="AlphaFoldDB" id="A0AAX2HD68"/>
<dbReference type="Pfam" id="PF00006">
    <property type="entry name" value="ATP-synt_ab"/>
    <property type="match status" value="1"/>
</dbReference>
<comment type="catalytic activity">
    <reaction evidence="12">
        <text>ATP + H2O + cellular proteinSide 1 = ADP + phosphate + cellular proteinSide 2.</text>
        <dbReference type="EC" id="7.4.2.8"/>
    </reaction>
</comment>
<dbReference type="CDD" id="cd18117">
    <property type="entry name" value="ATP-synt_flagellum-secretory_path_III_N"/>
    <property type="match status" value="1"/>
</dbReference>
<evidence type="ECO:0000256" key="5">
    <source>
        <dbReference type="ARBA" id="ARBA00022840"/>
    </source>
</evidence>
<comment type="caution">
    <text evidence="14">The sequence shown here is derived from an EMBL/GenBank/DDBJ whole genome shotgun (WGS) entry which is preliminary data.</text>
</comment>
<dbReference type="InterPro" id="IPR004100">
    <property type="entry name" value="ATPase_F1/V1/A1_a/bsu_N"/>
</dbReference>
<organism evidence="14 15">
    <name type="scientific">Pseudomonas lundensis</name>
    <dbReference type="NCBI Taxonomy" id="86185"/>
    <lineage>
        <taxon>Bacteria</taxon>
        <taxon>Pseudomonadati</taxon>
        <taxon>Pseudomonadota</taxon>
        <taxon>Gammaproteobacteria</taxon>
        <taxon>Pseudomonadales</taxon>
        <taxon>Pseudomonadaceae</taxon>
        <taxon>Pseudomonas</taxon>
    </lineage>
</organism>
<sequence>MAASPTPKPTMPLSFDPIADQMQHVIEQCRLIQIRGRVTQVTGTLLKAVVPGVRIGELCHLRNPDHSLSLMAEVIGFQQHQALLTPLGEMHGISSNTEVSPTGTMHQVGVGEHLLGQVLDGLGQPLQGAPLGEPAAWYPVYRDAPAPMSRQLITRPISLGVRTLDGLLCCGEGQRMGIFAAAGGGKSTLLATLMRNAEVDVIVLALVGERGREVREFIESDLGEEGLRRSVLVVATSDRPAMERAKAGFVATSIAEYFRDQGKRVLLLMDSVTRFARAQREIGLAAGEPPTRRGYPPSVFAALPRLMERAGQSDTGSITALYTVLVEGDDMTEPVADETRSILDGHIILSRKLAAANHYPAIDVLRSVSRVMNQIVTPSHRHAASQVREWMAKYEEVELLLKIGEYQKGQDPIADRAIDKMPAIRDWLRQGTHELSNLPHSLAQLEALAQ</sequence>
<keyword evidence="8" id="KW-0843">Virulence</keyword>
<evidence type="ECO:0000256" key="1">
    <source>
        <dbReference type="ARBA" id="ARBA00004496"/>
    </source>
</evidence>
<evidence type="ECO:0000313" key="14">
    <source>
        <dbReference type="EMBL" id="SOB54275.1"/>
    </source>
</evidence>
<dbReference type="InterPro" id="IPR050053">
    <property type="entry name" value="ATPase_alpha/beta_chains"/>
</dbReference>